<dbReference type="PANTHER" id="PTHR48438:SF1">
    <property type="entry name" value="ALPHA-(1,3)-FUCOSYLTRANSFERASE C-RELATED"/>
    <property type="match status" value="1"/>
</dbReference>
<dbReference type="Pfam" id="PF00852">
    <property type="entry name" value="Glyco_transf_10"/>
    <property type="match status" value="1"/>
</dbReference>
<keyword evidence="3" id="KW-0328">Glycosyltransferase</keyword>
<comment type="caution">
    <text evidence="6">The sequence shown here is derived from an EMBL/GenBank/DDBJ whole genome shotgun (WGS) entry which is preliminary data.</text>
</comment>
<gene>
    <name evidence="6" type="ORF">AFUS01_LOCUS27238</name>
</gene>
<reference evidence="6" key="1">
    <citation type="submission" date="2021-06" db="EMBL/GenBank/DDBJ databases">
        <authorList>
            <person name="Hodson N. C."/>
            <person name="Mongue J. A."/>
            <person name="Jaron S. K."/>
        </authorList>
    </citation>
    <scope>NUCLEOTIDE SEQUENCE</scope>
</reference>
<keyword evidence="3" id="KW-0812">Transmembrane</keyword>
<evidence type="ECO:0000256" key="3">
    <source>
        <dbReference type="RuleBase" id="RU003832"/>
    </source>
</evidence>
<dbReference type="InterPro" id="IPR001503">
    <property type="entry name" value="Glyco_trans_10"/>
</dbReference>
<evidence type="ECO:0000256" key="1">
    <source>
        <dbReference type="ARBA" id="ARBA00004447"/>
    </source>
</evidence>
<keyword evidence="2 3" id="KW-0333">Golgi apparatus</keyword>
<sequence length="385" mass="44924">MFLDRSKFGIALICVITLLLLLTYRFIHPETFTHLFHHHEDLYRGTNKSIPLTHNNITILFWTPIWSRPMTEKNIPCGNIKCRVTPNRHLLQSSQAVVFHGWESDMIVARKGTREARKNIPEVRHYNQYWVLLALEPPMYFSPRLQSFGNLFNWTMTYRSDSDIHLPYGKFQKLEKPIPVNGTEHLAKRKKLVSLVLSNCNDVPSKRLRLIKELQKYVKVDVYGKCGTFQCKERTHAGCKQQLGNEYKFYLSFENSVCEDYITEKIFQAYGAQMVPIVFGGGNYDRIVPPGSYININEFPTAKSLADYLLLLNSQDEKYLQYFEWKKNYILKADYIGYDTGYCQMCQKIALDFPSGKKSIIPNITDFMLNFQGGQPRCWSSTIWQ</sequence>
<dbReference type="InterPro" id="IPR055270">
    <property type="entry name" value="Glyco_tran_10_C"/>
</dbReference>
<evidence type="ECO:0000313" key="6">
    <source>
        <dbReference type="EMBL" id="CAG7816625.1"/>
    </source>
</evidence>
<dbReference type="InterPro" id="IPR031481">
    <property type="entry name" value="Glyco_tran_10_N"/>
</dbReference>
<name>A0A8J2PIE9_9HEXA</name>
<comment type="similarity">
    <text evidence="3">Belongs to the glycosyltransferase 10 family.</text>
</comment>
<evidence type="ECO:0000259" key="4">
    <source>
        <dbReference type="Pfam" id="PF00852"/>
    </source>
</evidence>
<dbReference type="AlphaFoldDB" id="A0A8J2PIE9"/>
<protein>
    <recommendedName>
        <fullName evidence="3">Fucosyltransferase</fullName>
        <ecNumber evidence="3">2.4.1.-</ecNumber>
    </recommendedName>
</protein>
<dbReference type="PANTHER" id="PTHR48438">
    <property type="entry name" value="ALPHA-(1,3)-FUCOSYLTRANSFERASE C-RELATED"/>
    <property type="match status" value="1"/>
</dbReference>
<keyword evidence="3" id="KW-0808">Transferase</keyword>
<evidence type="ECO:0000313" key="7">
    <source>
        <dbReference type="Proteomes" id="UP000708208"/>
    </source>
</evidence>
<dbReference type="EC" id="2.4.1.-" evidence="3"/>
<feature type="domain" description="Fucosyltransferase N-terminal" evidence="5">
    <location>
        <begin position="55"/>
        <end position="169"/>
    </location>
</feature>
<organism evidence="6 7">
    <name type="scientific">Allacma fusca</name>
    <dbReference type="NCBI Taxonomy" id="39272"/>
    <lineage>
        <taxon>Eukaryota</taxon>
        <taxon>Metazoa</taxon>
        <taxon>Ecdysozoa</taxon>
        <taxon>Arthropoda</taxon>
        <taxon>Hexapoda</taxon>
        <taxon>Collembola</taxon>
        <taxon>Symphypleona</taxon>
        <taxon>Sminthuridae</taxon>
        <taxon>Allacma</taxon>
    </lineage>
</organism>
<dbReference type="Proteomes" id="UP000708208">
    <property type="component" value="Unassembled WGS sequence"/>
</dbReference>
<keyword evidence="3" id="KW-0472">Membrane</keyword>
<dbReference type="GO" id="GO:0032580">
    <property type="term" value="C:Golgi cisterna membrane"/>
    <property type="evidence" value="ECO:0007669"/>
    <property type="project" value="UniProtKB-SubCell"/>
</dbReference>
<accession>A0A8J2PIE9</accession>
<keyword evidence="7" id="KW-1185">Reference proteome</keyword>
<dbReference type="FunFam" id="3.40.50.11660:FF:000006">
    <property type="entry name" value="Alpha-(1,3)-fucosyltransferase C"/>
    <property type="match status" value="1"/>
</dbReference>
<dbReference type="Pfam" id="PF17039">
    <property type="entry name" value="Glyco_tran_10_N"/>
    <property type="match status" value="1"/>
</dbReference>
<evidence type="ECO:0000259" key="5">
    <source>
        <dbReference type="Pfam" id="PF17039"/>
    </source>
</evidence>
<dbReference type="OrthoDB" id="427096at2759"/>
<comment type="subcellular location">
    <subcellularLocation>
        <location evidence="1 3">Golgi apparatus</location>
        <location evidence="1 3">Golgi stack membrane</location>
        <topology evidence="1 3">Single-pass type II membrane protein</topology>
    </subcellularLocation>
</comment>
<evidence type="ECO:0000256" key="2">
    <source>
        <dbReference type="ARBA" id="ARBA00023034"/>
    </source>
</evidence>
<feature type="domain" description="Fucosyltransferase C-terminal" evidence="4">
    <location>
        <begin position="187"/>
        <end position="352"/>
    </location>
</feature>
<proteinExistence type="inferred from homology"/>
<dbReference type="GO" id="GO:0008417">
    <property type="term" value="F:fucosyltransferase activity"/>
    <property type="evidence" value="ECO:0007669"/>
    <property type="project" value="InterPro"/>
</dbReference>
<dbReference type="EMBL" id="CAJVCH010374530">
    <property type="protein sequence ID" value="CAG7816625.1"/>
    <property type="molecule type" value="Genomic_DNA"/>
</dbReference>